<dbReference type="SUPFAM" id="SSF103473">
    <property type="entry name" value="MFS general substrate transporter"/>
    <property type="match status" value="1"/>
</dbReference>
<protein>
    <recommendedName>
        <fullName evidence="7">Major facilitator superfamily (MFS) profile domain-containing protein</fullName>
    </recommendedName>
</protein>
<feature type="region of interest" description="Disordered" evidence="5">
    <location>
        <begin position="648"/>
        <end position="680"/>
    </location>
</feature>
<feature type="domain" description="Major facilitator superfamily (MFS) profile" evidence="7">
    <location>
        <begin position="90"/>
        <end position="573"/>
    </location>
</feature>
<evidence type="ECO:0000256" key="1">
    <source>
        <dbReference type="ARBA" id="ARBA00004141"/>
    </source>
</evidence>
<name>A0A4V1M4V1_TREME</name>
<feature type="transmembrane region" description="Helical" evidence="6">
    <location>
        <begin position="213"/>
        <end position="231"/>
    </location>
</feature>
<dbReference type="OrthoDB" id="10021397at2759"/>
<feature type="transmembrane region" description="Helical" evidence="6">
    <location>
        <begin position="416"/>
        <end position="434"/>
    </location>
</feature>
<comment type="caution">
    <text evidence="8">The sequence shown here is derived from an EMBL/GenBank/DDBJ whole genome shotgun (WGS) entry which is preliminary data.</text>
</comment>
<dbReference type="InParanoid" id="A0A4V1M4V1"/>
<dbReference type="PANTHER" id="PTHR23501:SF78">
    <property type="entry name" value="MAJOR FACILITATOR SUPERFAMILY (MFS) PROFILE DOMAIN-CONTAINING PROTEIN-RELATED"/>
    <property type="match status" value="1"/>
</dbReference>
<organism evidence="8 9">
    <name type="scientific">Tremella mesenterica</name>
    <name type="common">Jelly fungus</name>
    <dbReference type="NCBI Taxonomy" id="5217"/>
    <lineage>
        <taxon>Eukaryota</taxon>
        <taxon>Fungi</taxon>
        <taxon>Dikarya</taxon>
        <taxon>Basidiomycota</taxon>
        <taxon>Agaricomycotina</taxon>
        <taxon>Tremellomycetes</taxon>
        <taxon>Tremellales</taxon>
        <taxon>Tremellaceae</taxon>
        <taxon>Tremella</taxon>
    </lineage>
</organism>
<dbReference type="GO" id="GO:0022857">
    <property type="term" value="F:transmembrane transporter activity"/>
    <property type="evidence" value="ECO:0007669"/>
    <property type="project" value="InterPro"/>
</dbReference>
<dbReference type="Gene3D" id="1.20.1250.20">
    <property type="entry name" value="MFS general substrate transporter like domains"/>
    <property type="match status" value="1"/>
</dbReference>
<keyword evidence="2 6" id="KW-0812">Transmembrane</keyword>
<dbReference type="InterPro" id="IPR011701">
    <property type="entry name" value="MFS"/>
</dbReference>
<dbReference type="EMBL" id="SDIL01000007">
    <property type="protein sequence ID" value="RXK41647.1"/>
    <property type="molecule type" value="Genomic_DNA"/>
</dbReference>
<proteinExistence type="predicted"/>
<dbReference type="VEuPathDB" id="FungiDB:TREMEDRAFT_13940"/>
<evidence type="ECO:0000313" key="9">
    <source>
        <dbReference type="Proteomes" id="UP000289152"/>
    </source>
</evidence>
<feature type="transmembrane region" description="Helical" evidence="6">
    <location>
        <begin position="349"/>
        <end position="374"/>
    </location>
</feature>
<evidence type="ECO:0000256" key="3">
    <source>
        <dbReference type="ARBA" id="ARBA00022989"/>
    </source>
</evidence>
<keyword evidence="9" id="KW-1185">Reference proteome</keyword>
<dbReference type="GO" id="GO:0005886">
    <property type="term" value="C:plasma membrane"/>
    <property type="evidence" value="ECO:0007669"/>
    <property type="project" value="TreeGrafter"/>
</dbReference>
<evidence type="ECO:0000256" key="2">
    <source>
        <dbReference type="ARBA" id="ARBA00022692"/>
    </source>
</evidence>
<feature type="transmembrane region" description="Helical" evidence="6">
    <location>
        <begin position="551"/>
        <end position="568"/>
    </location>
</feature>
<feature type="transmembrane region" description="Helical" evidence="6">
    <location>
        <begin position="305"/>
        <end position="328"/>
    </location>
</feature>
<keyword evidence="3 6" id="KW-1133">Transmembrane helix</keyword>
<feature type="transmembrane region" description="Helical" evidence="6">
    <location>
        <begin position="155"/>
        <end position="174"/>
    </location>
</feature>
<feature type="transmembrane region" description="Helical" evidence="6">
    <location>
        <begin position="90"/>
        <end position="112"/>
    </location>
</feature>
<reference evidence="8 9" key="1">
    <citation type="submission" date="2016-06" db="EMBL/GenBank/DDBJ databases">
        <title>Evolution of pathogenesis and genome organization in the Tremellales.</title>
        <authorList>
            <person name="Cuomo C."/>
            <person name="Litvintseva A."/>
            <person name="Heitman J."/>
            <person name="Chen Y."/>
            <person name="Sun S."/>
            <person name="Springer D."/>
            <person name="Dromer F."/>
            <person name="Young S."/>
            <person name="Zeng Q."/>
            <person name="Chapman S."/>
            <person name="Gujja S."/>
            <person name="Saif S."/>
            <person name="Birren B."/>
        </authorList>
    </citation>
    <scope>NUCLEOTIDE SEQUENCE [LARGE SCALE GENOMIC DNA]</scope>
    <source>
        <strain evidence="8 9">ATCC 28783</strain>
    </source>
</reference>
<evidence type="ECO:0000259" key="7">
    <source>
        <dbReference type="PROSITE" id="PS50850"/>
    </source>
</evidence>
<feature type="region of interest" description="Disordered" evidence="5">
    <location>
        <begin position="1"/>
        <end position="76"/>
    </location>
</feature>
<dbReference type="InterPro" id="IPR036259">
    <property type="entry name" value="MFS_trans_sf"/>
</dbReference>
<dbReference type="PANTHER" id="PTHR23501">
    <property type="entry name" value="MAJOR FACILITATOR SUPERFAMILY"/>
    <property type="match status" value="1"/>
</dbReference>
<accession>A0A4V1M4V1</accession>
<comment type="subcellular location">
    <subcellularLocation>
        <location evidence="1">Membrane</location>
        <topology evidence="1">Multi-pass membrane protein</topology>
    </subcellularLocation>
</comment>
<dbReference type="Gene3D" id="1.20.1720.10">
    <property type="entry name" value="Multidrug resistance protein D"/>
    <property type="match status" value="1"/>
</dbReference>
<feature type="compositionally biased region" description="Low complexity" evidence="5">
    <location>
        <begin position="1"/>
        <end position="15"/>
    </location>
</feature>
<dbReference type="PROSITE" id="PS50850">
    <property type="entry name" value="MFS"/>
    <property type="match status" value="1"/>
</dbReference>
<dbReference type="Proteomes" id="UP000289152">
    <property type="component" value="Unassembled WGS sequence"/>
</dbReference>
<evidence type="ECO:0000256" key="6">
    <source>
        <dbReference type="SAM" id="Phobius"/>
    </source>
</evidence>
<dbReference type="Pfam" id="PF07690">
    <property type="entry name" value="MFS_1"/>
    <property type="match status" value="1"/>
</dbReference>
<feature type="compositionally biased region" description="Polar residues" evidence="5">
    <location>
        <begin position="22"/>
        <end position="34"/>
    </location>
</feature>
<feature type="transmembrane region" description="Helical" evidence="6">
    <location>
        <begin position="386"/>
        <end position="407"/>
    </location>
</feature>
<feature type="transmembrane region" description="Helical" evidence="6">
    <location>
        <begin position="180"/>
        <end position="201"/>
    </location>
</feature>
<evidence type="ECO:0000313" key="8">
    <source>
        <dbReference type="EMBL" id="RXK41647.1"/>
    </source>
</evidence>
<feature type="transmembrane region" description="Helical" evidence="6">
    <location>
        <begin position="281"/>
        <end position="299"/>
    </location>
</feature>
<gene>
    <name evidence="8" type="ORF">M231_01147</name>
</gene>
<feature type="transmembrane region" description="Helical" evidence="6">
    <location>
        <begin position="243"/>
        <end position="261"/>
    </location>
</feature>
<feature type="transmembrane region" description="Helical" evidence="6">
    <location>
        <begin position="440"/>
        <end position="458"/>
    </location>
</feature>
<dbReference type="AlphaFoldDB" id="A0A4V1M4V1"/>
<evidence type="ECO:0000256" key="5">
    <source>
        <dbReference type="SAM" id="MobiDB-lite"/>
    </source>
</evidence>
<sequence>MSQPQSSTPTASSSTLVPHPTTVPSQNATTSTSIPIVPDLPKSEPPDSDTQSSSSKEIKEADLPSAPKGKKELEIQDQSTRMPLRKLFKIYFGIGIALMLSFIDQTGVSTAAPVIGTALGGSSSITWVGTSFFVANCAMHLVYGRLSDIFGRKTMLQVAVFFLAFGNLLCGFAKTPVQLYIFRAISGMGGGGVNGIAMTIVSDIVPLKDRGKYQGLISAACTGGSAIGPFIGGGLASSGHWRWLFWITTIFGTLCIIMDHFVLPLKPVHGDIRTKLKQIDYLGIFLSAAGTVLLLVPISGGGSTFAWDSAAVIGLLVSGGVCMIGFFLTQWKFAALPILPLRLFNDKTVTVVMIQSFFIGMIYYGNIFYVPIYLQYVKGYSSLVSGAWILVTTLPNTVWGIWSGFYISRTNHYKRIIVIGALLWTLGLGLQILWKESTHIAVVLVILLINGFGVGWSLQTTMVAALATTPAPDRAVVTAARNFFRTMGGAFGLAISNAIYNNIVSSNLPSWLSPSDREAVISSALDGLKRLNDSQQTAVKATFMKGLRTDFIFFTAVAAICIVLSFMVDEVTFRKDSPALVAEKERYKREMAAKAEAGQAGLIDTAVEPIHKHVHGPGHVHGHRDADEVGIEKEEVLPGEEIVDLAGGDIVDDASSHESSFTDVDEKEGLEEDLKEKKHR</sequence>
<evidence type="ECO:0000256" key="4">
    <source>
        <dbReference type="ARBA" id="ARBA00023136"/>
    </source>
</evidence>
<keyword evidence="4 6" id="KW-0472">Membrane</keyword>
<dbReference type="InterPro" id="IPR020846">
    <property type="entry name" value="MFS_dom"/>
</dbReference>